<dbReference type="EMBL" id="JAODWD010000005">
    <property type="protein sequence ID" value="MCT7661005.1"/>
    <property type="molecule type" value="Genomic_DNA"/>
</dbReference>
<accession>A0ABT2MIU2</accession>
<organism evidence="2 3">
    <name type="scientific">Mycobacterium deserti</name>
    <dbReference type="NCBI Taxonomy" id="2978347"/>
    <lineage>
        <taxon>Bacteria</taxon>
        <taxon>Bacillati</taxon>
        <taxon>Actinomycetota</taxon>
        <taxon>Actinomycetes</taxon>
        <taxon>Mycobacteriales</taxon>
        <taxon>Mycobacteriaceae</taxon>
        <taxon>Mycobacterium</taxon>
    </lineage>
</organism>
<evidence type="ECO:0000313" key="2">
    <source>
        <dbReference type="EMBL" id="MCT7661005.1"/>
    </source>
</evidence>
<feature type="transmembrane region" description="Helical" evidence="1">
    <location>
        <begin position="6"/>
        <end position="25"/>
    </location>
</feature>
<evidence type="ECO:0000256" key="1">
    <source>
        <dbReference type="SAM" id="Phobius"/>
    </source>
</evidence>
<feature type="transmembrane region" description="Helical" evidence="1">
    <location>
        <begin position="143"/>
        <end position="173"/>
    </location>
</feature>
<reference evidence="3" key="1">
    <citation type="submission" date="2023-07" db="EMBL/GenBank/DDBJ databases">
        <authorList>
            <person name="Deng Y."/>
            <person name="Zhang Y.-Q."/>
        </authorList>
    </citation>
    <scope>NUCLEOTIDE SEQUENCE [LARGE SCALE GENOMIC DNA]</scope>
    <source>
        <strain evidence="3">CPCC 205710</strain>
    </source>
</reference>
<comment type="caution">
    <text evidence="2">The sequence shown here is derived from an EMBL/GenBank/DDBJ whole genome shotgun (WGS) entry which is preliminary data.</text>
</comment>
<keyword evidence="1" id="KW-0812">Transmembrane</keyword>
<dbReference type="RefSeq" id="WP_260995056.1">
    <property type="nucleotide sequence ID" value="NZ_JAODWD010000005.1"/>
</dbReference>
<evidence type="ECO:0000313" key="3">
    <source>
        <dbReference type="Proteomes" id="UP001206639"/>
    </source>
</evidence>
<keyword evidence="3" id="KW-1185">Reference proteome</keyword>
<feature type="transmembrane region" description="Helical" evidence="1">
    <location>
        <begin position="253"/>
        <end position="277"/>
    </location>
</feature>
<sequence length="279" mass="30831">MTGLIASLVVGIIVALLLLTAWNLLRRPSERRTYKQTVGAIRTWMIPLAFAQAVLVAATVIFLSNAWPILSWGWWKSTGGSGNIVMGQTANEGQLWSWLSFAIPIGLAFLVPWLAHQEERVFRYGTEDDSWPRRLRTQTAFGLAHPLFMGVPIAAGLALILVGLTFQVVYLAAFRRSIAGSPRTAPIPPPVRLSYPAAPDGPYDPAKWDEHIQDCIDVGARNHRRIDDWADAELKRIEGNEELLRESRNRATAIVAAFHSIYNWLLLGLLVASLGAAST</sequence>
<feature type="transmembrane region" description="Helical" evidence="1">
    <location>
        <begin position="46"/>
        <end position="75"/>
    </location>
</feature>
<proteinExistence type="predicted"/>
<protein>
    <submittedName>
        <fullName evidence="2">Uncharacterized protein</fullName>
    </submittedName>
</protein>
<name>A0ABT2MIU2_9MYCO</name>
<keyword evidence="1" id="KW-1133">Transmembrane helix</keyword>
<keyword evidence="1" id="KW-0472">Membrane</keyword>
<dbReference type="Proteomes" id="UP001206639">
    <property type="component" value="Unassembled WGS sequence"/>
</dbReference>
<gene>
    <name evidence="2" type="ORF">N4S67_21605</name>
</gene>